<name>A0A830FE54_9EURY</name>
<keyword evidence="3" id="KW-0560">Oxidoreductase</keyword>
<accession>A0A830FE54</accession>
<dbReference type="InterPro" id="IPR015590">
    <property type="entry name" value="Aldehyde_DH_dom"/>
</dbReference>
<dbReference type="EMBL" id="BMPG01000003">
    <property type="protein sequence ID" value="GGL65816.1"/>
    <property type="molecule type" value="Genomic_DNA"/>
</dbReference>
<dbReference type="GO" id="GO:0004030">
    <property type="term" value="F:aldehyde dehydrogenase [NAD(P)+] activity"/>
    <property type="evidence" value="ECO:0007669"/>
    <property type="project" value="InterPro"/>
</dbReference>
<sequence>MRTVNPTTNEELRTYDLDSAAAVEGTLDRAADGFVAWRETPITDRQERVAAIADVLRENLEEYAALMTREMGKPLDQSRGELEKCAWVCEFYAEHAAEFLQDDHVGVHPEATTKVAYEPLGPLVAVMPWNYPFWQVLRVAAPTLAAGNVMLLKHAPNVTGCAKTIEAVLDDAGFPDGVFQTLVVEPETIHDVIADDRVAAVTLTGSTRAGSAVAETAGKHLKPSVLELGGSDPFVVLDDAPIDRAVDVGVDARTKNNGQACIAAKRFIVVDDVYDEFRDAFVDAMADLTVGDPTDPATDVGPMARDDLLDELDQQVKETVDAGADVVLGGEPLDRDGNFYPPTVLENVPGDAPAACDELFGPVASLFRVPDEAAAVALANDTEYGLGASVWTSDDARAERVAGELEAGAVFANDLVQSHPRLPFGGVKRSGYGRELGEQGIKAFTNEKTVWLSPPDGLD</sequence>
<dbReference type="InterPro" id="IPR016162">
    <property type="entry name" value="Ald_DH_N"/>
</dbReference>
<proteinExistence type="inferred from homology"/>
<dbReference type="Gene3D" id="3.40.605.10">
    <property type="entry name" value="Aldehyde Dehydrogenase, Chain A, domain 1"/>
    <property type="match status" value="1"/>
</dbReference>
<dbReference type="SUPFAM" id="SSF53720">
    <property type="entry name" value="ALDH-like"/>
    <property type="match status" value="1"/>
</dbReference>
<dbReference type="OrthoDB" id="6342at2157"/>
<evidence type="ECO:0000313" key="5">
    <source>
        <dbReference type="EMBL" id="GGL65816.1"/>
    </source>
</evidence>
<protein>
    <submittedName>
        <fullName evidence="5">Succinate-semialdehyde dehydrogenase</fullName>
    </submittedName>
</protein>
<dbReference type="PANTHER" id="PTHR43217">
    <property type="entry name" value="SUCCINATE SEMIALDEHYDE DEHYDROGENASE [NAD(P)+] SAD"/>
    <property type="match status" value="1"/>
</dbReference>
<reference evidence="5" key="1">
    <citation type="journal article" date="2014" name="Int. J. Syst. Evol. Microbiol.">
        <title>Complete genome sequence of Corynebacterium casei LMG S-19264T (=DSM 44701T), isolated from a smear-ripened cheese.</title>
        <authorList>
            <consortium name="US DOE Joint Genome Institute (JGI-PGF)"/>
            <person name="Walter F."/>
            <person name="Albersmeier A."/>
            <person name="Kalinowski J."/>
            <person name="Ruckert C."/>
        </authorList>
    </citation>
    <scope>NUCLEOTIDE SEQUENCE</scope>
    <source>
        <strain evidence="5">JCM 19596</strain>
    </source>
</reference>
<evidence type="ECO:0000256" key="2">
    <source>
        <dbReference type="ARBA" id="ARBA00022857"/>
    </source>
</evidence>
<reference evidence="5" key="2">
    <citation type="submission" date="2020-09" db="EMBL/GenBank/DDBJ databases">
        <authorList>
            <person name="Sun Q."/>
            <person name="Ohkuma M."/>
        </authorList>
    </citation>
    <scope>NUCLEOTIDE SEQUENCE</scope>
    <source>
        <strain evidence="5">JCM 19596</strain>
    </source>
</reference>
<dbReference type="Pfam" id="PF00171">
    <property type="entry name" value="Aldedh"/>
    <property type="match status" value="1"/>
</dbReference>
<dbReference type="FunFam" id="3.40.309.10:FF:000010">
    <property type="entry name" value="Gamma-aminobutyraldehyde dehydrogenase"/>
    <property type="match status" value="1"/>
</dbReference>
<gene>
    <name evidence="5" type="ORF">GCM10009039_24640</name>
</gene>
<dbReference type="InterPro" id="IPR047110">
    <property type="entry name" value="GABD/Sad-like"/>
</dbReference>
<dbReference type="InterPro" id="IPR044148">
    <property type="entry name" value="ALDH_GabD1-like"/>
</dbReference>
<comment type="caution">
    <text evidence="5">The sequence shown here is derived from an EMBL/GenBank/DDBJ whole genome shotgun (WGS) entry which is preliminary data.</text>
</comment>
<dbReference type="InterPro" id="IPR016163">
    <property type="entry name" value="Ald_DH_C"/>
</dbReference>
<dbReference type="CDD" id="cd07100">
    <property type="entry name" value="ALDH_SSADH1_GabD1"/>
    <property type="match status" value="1"/>
</dbReference>
<evidence type="ECO:0000313" key="6">
    <source>
        <dbReference type="Proteomes" id="UP000607197"/>
    </source>
</evidence>
<dbReference type="Proteomes" id="UP000607197">
    <property type="component" value="Unassembled WGS sequence"/>
</dbReference>
<dbReference type="FunFam" id="3.40.605.10:FF:000012">
    <property type="entry name" value="NAD-dependent succinate-semialdehyde dehydrogenase"/>
    <property type="match status" value="1"/>
</dbReference>
<evidence type="ECO:0000256" key="3">
    <source>
        <dbReference type="ARBA" id="ARBA00023002"/>
    </source>
</evidence>
<dbReference type="Gene3D" id="3.40.309.10">
    <property type="entry name" value="Aldehyde Dehydrogenase, Chain A, domain 2"/>
    <property type="match status" value="1"/>
</dbReference>
<dbReference type="GO" id="GO:0004777">
    <property type="term" value="F:succinate-semialdehyde dehydrogenase (NAD+) activity"/>
    <property type="evidence" value="ECO:0007669"/>
    <property type="project" value="TreeGrafter"/>
</dbReference>
<organism evidence="5 6">
    <name type="scientific">Halocalculus aciditolerans</name>
    <dbReference type="NCBI Taxonomy" id="1383812"/>
    <lineage>
        <taxon>Archaea</taxon>
        <taxon>Methanobacteriati</taxon>
        <taxon>Methanobacteriota</taxon>
        <taxon>Stenosarchaea group</taxon>
        <taxon>Halobacteria</taxon>
        <taxon>Halobacteriales</taxon>
        <taxon>Halobacteriaceae</taxon>
        <taxon>Halocalculus</taxon>
    </lineage>
</organism>
<evidence type="ECO:0000259" key="4">
    <source>
        <dbReference type="Pfam" id="PF00171"/>
    </source>
</evidence>
<keyword evidence="2" id="KW-0521">NADP</keyword>
<feature type="domain" description="Aldehyde dehydrogenase" evidence="4">
    <location>
        <begin position="2"/>
        <end position="450"/>
    </location>
</feature>
<dbReference type="RefSeq" id="WP_188979337.1">
    <property type="nucleotide sequence ID" value="NZ_BMPG01000003.1"/>
</dbReference>
<dbReference type="PANTHER" id="PTHR43217:SF1">
    <property type="entry name" value="SUCCINATE SEMIALDEHYDE DEHYDROGENASE [NAD(P)+] SAD"/>
    <property type="match status" value="1"/>
</dbReference>
<evidence type="ECO:0000256" key="1">
    <source>
        <dbReference type="ARBA" id="ARBA00009986"/>
    </source>
</evidence>
<comment type="similarity">
    <text evidence="1">Belongs to the aldehyde dehydrogenase family.</text>
</comment>
<keyword evidence="6" id="KW-1185">Reference proteome</keyword>
<dbReference type="AlphaFoldDB" id="A0A830FE54"/>
<dbReference type="InterPro" id="IPR016161">
    <property type="entry name" value="Ald_DH/histidinol_DH"/>
</dbReference>